<dbReference type="Pfam" id="PF06152">
    <property type="entry name" value="Phage_min_cap2"/>
    <property type="match status" value="1"/>
</dbReference>
<dbReference type="GO" id="GO:0005198">
    <property type="term" value="F:structural molecule activity"/>
    <property type="evidence" value="ECO:0007669"/>
    <property type="project" value="InterPro"/>
</dbReference>
<protein>
    <submittedName>
        <fullName evidence="1">Phage_min_cap2</fullName>
    </submittedName>
</protein>
<dbReference type="InterPro" id="IPR009319">
    <property type="entry name" value="Phage_A118_VSP1"/>
</dbReference>
<proteinExistence type="predicted"/>
<organism evidence="1">
    <name type="scientific">uncultured Lactobacillus sp</name>
    <dbReference type="NCBI Taxonomy" id="153152"/>
    <lineage>
        <taxon>Bacteria</taxon>
        <taxon>Bacillati</taxon>
        <taxon>Bacillota</taxon>
        <taxon>Bacilli</taxon>
        <taxon>Lactobacillales</taxon>
        <taxon>Lactobacillaceae</taxon>
        <taxon>Lactobacillus</taxon>
        <taxon>environmental samples</taxon>
    </lineage>
</organism>
<accession>A0A060CN91</accession>
<reference evidence="1" key="1">
    <citation type="journal article" date="2013" name="Environ. Microbiol.">
        <title>Seasonally variable intestinal metagenomes of the red palm weevil (Rhynchophorus ferrugineus).</title>
        <authorList>
            <person name="Jia S."/>
            <person name="Zhang X."/>
            <person name="Zhang G."/>
            <person name="Yin A."/>
            <person name="Zhang S."/>
            <person name="Li F."/>
            <person name="Wang L."/>
            <person name="Zhao D."/>
            <person name="Yun Q."/>
            <person name="Tala"/>
            <person name="Wang J."/>
            <person name="Sun G."/>
            <person name="Baabdullah M."/>
            <person name="Yu X."/>
            <person name="Hu S."/>
            <person name="Al-Mssallem I.S."/>
            <person name="Yu J."/>
        </authorList>
    </citation>
    <scope>NUCLEOTIDE SEQUENCE</scope>
</reference>
<sequence>MICTKEEIAEWQVKFLAQTGYLTDYTVNLAAKTANMAVSNIEKLVKNNGLQVAKDVGSQMSNLTGKKQPVSSNVNKILESYSNQAIDHLNKNVNNTLLTRNTKNNSAAQAYQSIVNQTALEVQTGLKTPQRALADNVYKWQDNG</sequence>
<dbReference type="AlphaFoldDB" id="A0A060CN91"/>
<feature type="non-terminal residue" evidence="1">
    <location>
        <position position="144"/>
    </location>
</feature>
<evidence type="ECO:0000313" key="1">
    <source>
        <dbReference type="EMBL" id="AIA94625.1"/>
    </source>
</evidence>
<name>A0A060CN91_9LACO</name>
<dbReference type="EMBL" id="KF127272">
    <property type="protein sequence ID" value="AIA94625.1"/>
    <property type="molecule type" value="Genomic_DNA"/>
</dbReference>